<accession>V9SH02</accession>
<gene>
    <name evidence="1" type="ORF">TNS_ORF481</name>
</gene>
<protein>
    <submittedName>
        <fullName evidence="1">Uncharacterized protein</fullName>
    </submittedName>
</protein>
<dbReference type="InterPro" id="IPR045415">
    <property type="entry name" value="DUF5896"/>
</dbReference>
<name>V9SH02_9VIRU</name>
<keyword evidence="2" id="KW-1185">Reference proteome</keyword>
<dbReference type="EMBL" id="KF483846">
    <property type="protein sequence ID" value="AHC55199.1"/>
    <property type="molecule type" value="Genomic_DNA"/>
</dbReference>
<proteinExistence type="predicted"/>
<evidence type="ECO:0000313" key="2">
    <source>
        <dbReference type="Proteomes" id="UP000232615"/>
    </source>
</evidence>
<dbReference type="Proteomes" id="UP000232615">
    <property type="component" value="Segment"/>
</dbReference>
<sequence length="228" mass="26900">MFEFLKKRELVALSLCDWDVQKSSEKLVCEQTKAAEKIAIFWERYGRKMHFPNGAKEEYFIGHDDPFAEYLYPKRWFRCKLSNGEFVPDRSVDVISLLRITGKNIWKVEIVSNNYSIFSIYVKKRDKTTTFCIELPFVIPLHSLRLCHVTFRVHGEKVDKIETRGIQISGRWRDSKDSGEHTLFYGRVVIRGGVMAFPPRDFVKEQTRKNISTLFKYFFDIEICPTHP</sequence>
<reference evidence="1 2" key="1">
    <citation type="journal article" date="2014" name="Arch. Virol.">
        <title>Complete genome sequence of Tunisvirus, a new member of the proposed family Marseilleviridae.</title>
        <authorList>
            <person name="Aherfi S."/>
            <person name="Boughalmi M."/>
            <person name="Pagnier I."/>
            <person name="Fournous G."/>
            <person name="La Scola B."/>
            <person name="Raoult D."/>
            <person name="Colson P."/>
        </authorList>
    </citation>
    <scope>NUCLEOTIDE SEQUENCE [LARGE SCALE GENOMIC DNA]</scope>
    <source>
        <strain evidence="1 2">U484</strain>
    </source>
</reference>
<organism evidence="1 2">
    <name type="scientific">Tunisvirus fontaine2</name>
    <dbReference type="NCBI Taxonomy" id="1421067"/>
    <lineage>
        <taxon>Viruses</taxon>
        <taxon>Varidnaviria</taxon>
        <taxon>Bamfordvirae</taxon>
        <taxon>Nucleocytoviricota</taxon>
        <taxon>Megaviricetes</taxon>
        <taxon>Pimascovirales</taxon>
        <taxon>Pimascovirales incertae sedis</taxon>
        <taxon>Marseilleviridae</taxon>
        <taxon>Losannavirus</taxon>
        <taxon>Losannavirus tunisense</taxon>
    </lineage>
</organism>
<dbReference type="Pfam" id="PF19248">
    <property type="entry name" value="DUF5896"/>
    <property type="match status" value="1"/>
</dbReference>
<evidence type="ECO:0000313" key="1">
    <source>
        <dbReference type="EMBL" id="AHC55199.1"/>
    </source>
</evidence>